<proteinExistence type="predicted"/>
<dbReference type="OrthoDB" id="760868at2759"/>
<dbReference type="GO" id="GO:0031267">
    <property type="term" value="F:small GTPase binding"/>
    <property type="evidence" value="ECO:0007669"/>
    <property type="project" value="InterPro"/>
</dbReference>
<evidence type="ECO:0000256" key="5">
    <source>
        <dbReference type="ARBA" id="ARBA00022927"/>
    </source>
</evidence>
<evidence type="ECO:0000256" key="3">
    <source>
        <dbReference type="ARBA" id="ARBA00022448"/>
    </source>
</evidence>
<dbReference type="PROSITE" id="PS50166">
    <property type="entry name" value="IMPORTIN_B_NT"/>
    <property type="match status" value="1"/>
</dbReference>
<protein>
    <submittedName>
        <fullName evidence="11">Importin N-terminal domain-containing protein</fullName>
    </submittedName>
</protein>
<evidence type="ECO:0000259" key="8">
    <source>
        <dbReference type="PROSITE" id="PS50166"/>
    </source>
</evidence>
<evidence type="ECO:0000313" key="9">
    <source>
        <dbReference type="EMBL" id="VDM53788.1"/>
    </source>
</evidence>
<name>A0A0R3PDX8_ANGCS</name>
<evidence type="ECO:0000256" key="2">
    <source>
        <dbReference type="ARBA" id="ARBA00004496"/>
    </source>
</evidence>
<sequence length="351" mass="40108">MFQEGGCGLTQNKRALNLYAEAAEFAAEAMQGKLIHKYYEQAEMSALKISNKYANGYTLQRSPIQCEMNFRERALLQLGGLFLYSVLQLDEIFDPAPLQIDAVPFRLSLEIVSPIFASVVLLGCFKQQGFTPELLHIICDRSVSELIRLSAAVCFKNNVHRHWEVTDDDTDDSTDDFYSKPKKDTGPERCLSDEDKALIREHIIDAVCAADEPHRTLLCTAILLILHADFPKNWPDFAEKLTAKILQAPNASTLAVALLIVHRFLKVHKCRYPHYAENQYVFTARNFLTEWAPLAIESSLLIFNAVRNDEYVPGRELIEHVLFPILCYGDVAEDRWREDVEEPIRFRFGKH</sequence>
<dbReference type="PANTHER" id="PTHR10997">
    <property type="entry name" value="IMPORTIN-7, 8, 11"/>
    <property type="match status" value="1"/>
</dbReference>
<evidence type="ECO:0000313" key="10">
    <source>
        <dbReference type="Proteomes" id="UP000267027"/>
    </source>
</evidence>
<dbReference type="InterPro" id="IPR001494">
    <property type="entry name" value="Importin-beta_N"/>
</dbReference>
<feature type="region of interest" description="Disordered" evidence="7">
    <location>
        <begin position="168"/>
        <end position="187"/>
    </location>
</feature>
<feature type="compositionally biased region" description="Basic and acidic residues" evidence="7">
    <location>
        <begin position="177"/>
        <end position="187"/>
    </location>
</feature>
<reference evidence="9 10" key="2">
    <citation type="submission" date="2018-11" db="EMBL/GenBank/DDBJ databases">
        <authorList>
            <consortium name="Pathogen Informatics"/>
        </authorList>
    </citation>
    <scope>NUCLEOTIDE SEQUENCE [LARGE SCALE GENOMIC DNA]</scope>
    <source>
        <strain evidence="9 10">Costa Rica</strain>
    </source>
</reference>
<dbReference type="Pfam" id="PF03810">
    <property type="entry name" value="IBN_N"/>
    <property type="match status" value="1"/>
</dbReference>
<dbReference type="InterPro" id="IPR011989">
    <property type="entry name" value="ARM-like"/>
</dbReference>
<evidence type="ECO:0000256" key="6">
    <source>
        <dbReference type="ARBA" id="ARBA00023242"/>
    </source>
</evidence>
<dbReference type="Gene3D" id="1.25.10.10">
    <property type="entry name" value="Leucine-rich Repeat Variant"/>
    <property type="match status" value="1"/>
</dbReference>
<dbReference type="InterPro" id="IPR016024">
    <property type="entry name" value="ARM-type_fold"/>
</dbReference>
<dbReference type="PANTHER" id="PTHR10997:SF18">
    <property type="entry name" value="D-IMPORTIN 7_RANBP7"/>
    <property type="match status" value="1"/>
</dbReference>
<keyword evidence="6" id="KW-0539">Nucleus</keyword>
<dbReference type="Proteomes" id="UP000267027">
    <property type="component" value="Unassembled WGS sequence"/>
</dbReference>
<evidence type="ECO:0000256" key="1">
    <source>
        <dbReference type="ARBA" id="ARBA00004123"/>
    </source>
</evidence>
<gene>
    <name evidence="9" type="ORF">ACOC_LOCUS2203</name>
</gene>
<keyword evidence="10" id="KW-1185">Reference proteome</keyword>
<accession>A0A0R3PDX8</accession>
<dbReference type="STRING" id="334426.A0A0R3PDX8"/>
<reference evidence="11" key="1">
    <citation type="submission" date="2017-02" db="UniProtKB">
        <authorList>
            <consortium name="WormBaseParasite"/>
        </authorList>
    </citation>
    <scope>IDENTIFICATION</scope>
</reference>
<dbReference type="WBParaSite" id="ACOC_0000220201-mRNA-1">
    <property type="protein sequence ID" value="ACOC_0000220201-mRNA-1"/>
    <property type="gene ID" value="ACOC_0000220201"/>
</dbReference>
<keyword evidence="4" id="KW-0963">Cytoplasm</keyword>
<feature type="domain" description="Importin N-terminal" evidence="8">
    <location>
        <begin position="117"/>
        <end position="209"/>
    </location>
</feature>
<comment type="subcellular location">
    <subcellularLocation>
        <location evidence="2">Cytoplasm</location>
    </subcellularLocation>
    <subcellularLocation>
        <location evidence="1">Nucleus</location>
    </subcellularLocation>
</comment>
<dbReference type="SUPFAM" id="SSF48371">
    <property type="entry name" value="ARM repeat"/>
    <property type="match status" value="1"/>
</dbReference>
<dbReference type="AlphaFoldDB" id="A0A0R3PDX8"/>
<dbReference type="GO" id="GO:0005829">
    <property type="term" value="C:cytosol"/>
    <property type="evidence" value="ECO:0007669"/>
    <property type="project" value="TreeGrafter"/>
</dbReference>
<dbReference type="EMBL" id="UYYA01000410">
    <property type="protein sequence ID" value="VDM53788.1"/>
    <property type="molecule type" value="Genomic_DNA"/>
</dbReference>
<dbReference type="GO" id="GO:0005635">
    <property type="term" value="C:nuclear envelope"/>
    <property type="evidence" value="ECO:0007669"/>
    <property type="project" value="TreeGrafter"/>
</dbReference>
<keyword evidence="5" id="KW-0653">Protein transport</keyword>
<evidence type="ECO:0000256" key="7">
    <source>
        <dbReference type="SAM" id="MobiDB-lite"/>
    </source>
</evidence>
<evidence type="ECO:0000313" key="11">
    <source>
        <dbReference type="WBParaSite" id="ACOC_0000220201-mRNA-1"/>
    </source>
</evidence>
<dbReference type="SMART" id="SM00913">
    <property type="entry name" value="IBN_N"/>
    <property type="match status" value="1"/>
</dbReference>
<dbReference type="GO" id="GO:0006606">
    <property type="term" value="P:protein import into nucleus"/>
    <property type="evidence" value="ECO:0007669"/>
    <property type="project" value="TreeGrafter"/>
</dbReference>
<organism evidence="11">
    <name type="scientific">Angiostrongylus costaricensis</name>
    <name type="common">Nematode worm</name>
    <dbReference type="NCBI Taxonomy" id="334426"/>
    <lineage>
        <taxon>Eukaryota</taxon>
        <taxon>Metazoa</taxon>
        <taxon>Ecdysozoa</taxon>
        <taxon>Nematoda</taxon>
        <taxon>Chromadorea</taxon>
        <taxon>Rhabditida</taxon>
        <taxon>Rhabditina</taxon>
        <taxon>Rhabditomorpha</taxon>
        <taxon>Strongyloidea</taxon>
        <taxon>Metastrongylidae</taxon>
        <taxon>Angiostrongylus</taxon>
    </lineage>
</organism>
<evidence type="ECO:0000256" key="4">
    <source>
        <dbReference type="ARBA" id="ARBA00022490"/>
    </source>
</evidence>
<keyword evidence="3" id="KW-0813">Transport</keyword>